<dbReference type="Pfam" id="PF02653">
    <property type="entry name" value="BPD_transp_2"/>
    <property type="match status" value="1"/>
</dbReference>
<protein>
    <submittedName>
        <fullName evidence="8">Ribose ABC transporter permease</fullName>
    </submittedName>
</protein>
<dbReference type="GO" id="GO:0005886">
    <property type="term" value="C:plasma membrane"/>
    <property type="evidence" value="ECO:0007669"/>
    <property type="project" value="UniProtKB-SubCell"/>
</dbReference>
<comment type="subcellular location">
    <subcellularLocation>
        <location evidence="1">Cell membrane</location>
        <topology evidence="1">Multi-pass membrane protein</topology>
    </subcellularLocation>
</comment>
<feature type="transmembrane region" description="Helical" evidence="7">
    <location>
        <begin position="33"/>
        <end position="53"/>
    </location>
</feature>
<feature type="transmembrane region" description="Helical" evidence="7">
    <location>
        <begin position="190"/>
        <end position="208"/>
    </location>
</feature>
<keyword evidence="4 7" id="KW-1133">Transmembrane helix</keyword>
<reference evidence="8" key="2">
    <citation type="submission" date="2020-09" db="EMBL/GenBank/DDBJ databases">
        <authorList>
            <person name="Sun Q."/>
            <person name="Zhou Y."/>
        </authorList>
    </citation>
    <scope>NUCLEOTIDE SEQUENCE</scope>
    <source>
        <strain evidence="8">CGMCC 1.15085</strain>
    </source>
</reference>
<evidence type="ECO:0000256" key="4">
    <source>
        <dbReference type="ARBA" id="ARBA00022989"/>
    </source>
</evidence>
<name>A0A916SSA7_9MICO</name>
<evidence type="ECO:0000313" key="9">
    <source>
        <dbReference type="Proteomes" id="UP000636793"/>
    </source>
</evidence>
<gene>
    <name evidence="8" type="ORF">GCM10011492_01630</name>
</gene>
<feature type="region of interest" description="Disordered" evidence="6">
    <location>
        <begin position="1"/>
        <end position="24"/>
    </location>
</feature>
<evidence type="ECO:0000256" key="3">
    <source>
        <dbReference type="ARBA" id="ARBA00022692"/>
    </source>
</evidence>
<proteinExistence type="predicted"/>
<dbReference type="PANTHER" id="PTHR32196:SF72">
    <property type="entry name" value="RIBOSE IMPORT PERMEASE PROTEIN RBSC"/>
    <property type="match status" value="1"/>
</dbReference>
<keyword evidence="9" id="KW-1185">Reference proteome</keyword>
<accession>A0A916SSA7</accession>
<feature type="transmembrane region" description="Helical" evidence="7">
    <location>
        <begin position="292"/>
        <end position="312"/>
    </location>
</feature>
<feature type="transmembrane region" description="Helical" evidence="7">
    <location>
        <begin position="117"/>
        <end position="137"/>
    </location>
</feature>
<dbReference type="Proteomes" id="UP000636793">
    <property type="component" value="Unassembled WGS sequence"/>
</dbReference>
<feature type="transmembrane region" description="Helical" evidence="7">
    <location>
        <begin position="65"/>
        <end position="85"/>
    </location>
</feature>
<evidence type="ECO:0000256" key="6">
    <source>
        <dbReference type="SAM" id="MobiDB-lite"/>
    </source>
</evidence>
<feature type="transmembrane region" description="Helical" evidence="7">
    <location>
        <begin position="266"/>
        <end position="285"/>
    </location>
</feature>
<keyword evidence="5 7" id="KW-0472">Membrane</keyword>
<evidence type="ECO:0000313" key="8">
    <source>
        <dbReference type="EMBL" id="GGB15619.1"/>
    </source>
</evidence>
<dbReference type="GO" id="GO:0022857">
    <property type="term" value="F:transmembrane transporter activity"/>
    <property type="evidence" value="ECO:0007669"/>
    <property type="project" value="InterPro"/>
</dbReference>
<organism evidence="8 9">
    <name type="scientific">Flexivirga endophytica</name>
    <dbReference type="NCBI Taxonomy" id="1849103"/>
    <lineage>
        <taxon>Bacteria</taxon>
        <taxon>Bacillati</taxon>
        <taxon>Actinomycetota</taxon>
        <taxon>Actinomycetes</taxon>
        <taxon>Micrococcales</taxon>
        <taxon>Dermacoccaceae</taxon>
        <taxon>Flexivirga</taxon>
    </lineage>
</organism>
<dbReference type="CDD" id="cd06579">
    <property type="entry name" value="TM_PBP1_transp_AraH_like"/>
    <property type="match status" value="1"/>
</dbReference>
<comment type="caution">
    <text evidence="8">The sequence shown here is derived from an EMBL/GenBank/DDBJ whole genome shotgun (WGS) entry which is preliminary data.</text>
</comment>
<dbReference type="AlphaFoldDB" id="A0A916SSA7"/>
<reference evidence="8" key="1">
    <citation type="journal article" date="2014" name="Int. J. Syst. Evol. Microbiol.">
        <title>Complete genome sequence of Corynebacterium casei LMG S-19264T (=DSM 44701T), isolated from a smear-ripened cheese.</title>
        <authorList>
            <consortium name="US DOE Joint Genome Institute (JGI-PGF)"/>
            <person name="Walter F."/>
            <person name="Albersmeier A."/>
            <person name="Kalinowski J."/>
            <person name="Ruckert C."/>
        </authorList>
    </citation>
    <scope>NUCLEOTIDE SEQUENCE</scope>
    <source>
        <strain evidence="8">CGMCC 1.15085</strain>
    </source>
</reference>
<dbReference type="PANTHER" id="PTHR32196">
    <property type="entry name" value="ABC TRANSPORTER PERMEASE PROTEIN YPHD-RELATED-RELATED"/>
    <property type="match status" value="1"/>
</dbReference>
<dbReference type="RefSeq" id="WP_188835089.1">
    <property type="nucleotide sequence ID" value="NZ_BMHI01000001.1"/>
</dbReference>
<evidence type="ECO:0000256" key="7">
    <source>
        <dbReference type="SAM" id="Phobius"/>
    </source>
</evidence>
<dbReference type="EMBL" id="BMHI01000001">
    <property type="protein sequence ID" value="GGB15619.1"/>
    <property type="molecule type" value="Genomic_DNA"/>
</dbReference>
<dbReference type="InterPro" id="IPR001851">
    <property type="entry name" value="ABC_transp_permease"/>
</dbReference>
<feature type="transmembrane region" description="Helical" evidence="7">
    <location>
        <begin position="144"/>
        <end position="162"/>
    </location>
</feature>
<feature type="transmembrane region" description="Helical" evidence="7">
    <location>
        <begin position="318"/>
        <end position="336"/>
    </location>
</feature>
<keyword evidence="3 7" id="KW-0812">Transmembrane</keyword>
<keyword evidence="2" id="KW-1003">Cell membrane</keyword>
<feature type="transmembrane region" description="Helical" evidence="7">
    <location>
        <begin position="239"/>
        <end position="260"/>
    </location>
</feature>
<evidence type="ECO:0000256" key="1">
    <source>
        <dbReference type="ARBA" id="ARBA00004651"/>
    </source>
</evidence>
<evidence type="ECO:0000256" key="2">
    <source>
        <dbReference type="ARBA" id="ARBA00022475"/>
    </source>
</evidence>
<sequence>MPSETASALLDKKPPEDVPPAARGMNPQVRMRLQQLAAFAGLVIITIFFAIAGDNFFTYDNLVNNVLLSSVLIGVLALGTTFVIVTGGIDLSIGWGIALTGMAAGTFLITWDLPLGLGLLMALLVGLVIGLVNGFNVSILGMPPFIATLAMMLVCQGLPLVISDNGATIYTNTQFPPYADLSGGELIPNFPNAVLIFLGLAVIAWVLLNRTVFGRYAVSIGSNEEATELSGINVRKWKLVIYGVAGVFTACAGILSSARIGASPTAGGGMELQAIAAVVIGGTSLAGGKGTIVGSVIGALIIGVLNNGLQIMGVPQEWQYVILGVVILAAVYVDMLRKRSAEVV</sequence>
<evidence type="ECO:0000256" key="5">
    <source>
        <dbReference type="ARBA" id="ARBA00023136"/>
    </source>
</evidence>
<feature type="transmembrane region" description="Helical" evidence="7">
    <location>
        <begin position="92"/>
        <end position="111"/>
    </location>
</feature>